<evidence type="ECO:0000256" key="1">
    <source>
        <dbReference type="SAM" id="Coils"/>
    </source>
</evidence>
<accession>A0AAV7ZHJ3</accession>
<proteinExistence type="predicted"/>
<dbReference type="Proteomes" id="UP001146793">
    <property type="component" value="Unassembled WGS sequence"/>
</dbReference>
<evidence type="ECO:0000313" key="3">
    <source>
        <dbReference type="EMBL" id="KAJ3439862.1"/>
    </source>
</evidence>
<feature type="region of interest" description="Disordered" evidence="2">
    <location>
        <begin position="375"/>
        <end position="396"/>
    </location>
</feature>
<feature type="region of interest" description="Disordered" evidence="2">
    <location>
        <begin position="133"/>
        <end position="156"/>
    </location>
</feature>
<organism evidence="3 4">
    <name type="scientific">Anaeramoeba flamelloides</name>
    <dbReference type="NCBI Taxonomy" id="1746091"/>
    <lineage>
        <taxon>Eukaryota</taxon>
        <taxon>Metamonada</taxon>
        <taxon>Anaeramoebidae</taxon>
        <taxon>Anaeramoeba</taxon>
    </lineage>
</organism>
<dbReference type="AlphaFoldDB" id="A0AAV7ZHJ3"/>
<feature type="coiled-coil region" evidence="1">
    <location>
        <begin position="316"/>
        <end position="369"/>
    </location>
</feature>
<evidence type="ECO:0000313" key="4">
    <source>
        <dbReference type="Proteomes" id="UP001146793"/>
    </source>
</evidence>
<evidence type="ECO:0008006" key="5">
    <source>
        <dbReference type="Google" id="ProtNLM"/>
    </source>
</evidence>
<feature type="compositionally biased region" description="Basic and acidic residues" evidence="2">
    <location>
        <begin position="135"/>
        <end position="146"/>
    </location>
</feature>
<comment type="caution">
    <text evidence="3">The sequence shown here is derived from an EMBL/GenBank/DDBJ whole genome shotgun (WGS) entry which is preliminary data.</text>
</comment>
<protein>
    <recommendedName>
        <fullName evidence="5">E2F/DP family winged-helix DNA-binding domain-containing protein</fullName>
    </recommendedName>
</protein>
<name>A0AAV7ZHJ3_9EUKA</name>
<reference evidence="3" key="1">
    <citation type="submission" date="2022-08" db="EMBL/GenBank/DDBJ databases">
        <title>Novel sulphate-reducing endosymbionts in the free-living metamonad Anaeramoeba.</title>
        <authorList>
            <person name="Jerlstrom-Hultqvist J."/>
            <person name="Cepicka I."/>
            <person name="Gallot-Lavallee L."/>
            <person name="Salas-Leiva D."/>
            <person name="Curtis B.A."/>
            <person name="Zahonova K."/>
            <person name="Pipaliya S."/>
            <person name="Dacks J."/>
            <person name="Roger A.J."/>
        </authorList>
    </citation>
    <scope>NUCLEOTIDE SEQUENCE</scope>
    <source>
        <strain evidence="3">Busselton2</strain>
    </source>
</reference>
<keyword evidence="1" id="KW-0175">Coiled coil</keyword>
<sequence>MSFLFYPLLWQYGEYLYSNIKFDTVFKLIRIRKKFAKRNLNIQQKTEEKKKLINKRLAKVELLLIQNRVIVCPEKKRRRRRNNKQTPININFDQSKEKYLLSPIWSSVFITDLNQKTKVTPKGDQVEQTIVVKENQNKQKEHDQNSKKVTQRSTKLKKTPRCTRTIGLLGFKILQNLREGPKSRECLSKLTGFSKQRVCTVLGIYKLLRLVTENEEKALFYWNATQGNLIPKAAPYCRDIYKARKIRQQLALKVQELTGKLISRSRQEKIETTETMEKSKIFSKTINCLATTTPVELQNTYYNKQKQEPEPQEQQNNKVQNTYHNKQDQKQDQTNKKGEFSKQEIQVMIEKLKKHKESLLEKRNNLTKTLFLKTKDQNTSREHQKAPLKNEEKKNQKTLVKEKPLHPNKITKSKSEPFLTWAPEKQSPFEQLSEKTVCTQIKQLPIVDSSAIFSRSKTNPNFRELELLTVSNSSSKELNSEASLKEPILNHSNSIGYKNHNNQDNNDSIRKTDLTINSFENNRSNFYTNMETKHDLEQSKQTTFSLSETFFTSPTNFPLNLLSQLDNSISPPNNENTIPIDYDDLDHLHKPTLPQLKVLSNYQTQNYLEIPQFFPNNFEQSLHFGENSRFNFEDNWNPKNNYDLTSLECDTSFI</sequence>
<dbReference type="EMBL" id="JANTQA010000032">
    <property type="protein sequence ID" value="KAJ3439862.1"/>
    <property type="molecule type" value="Genomic_DNA"/>
</dbReference>
<evidence type="ECO:0000256" key="2">
    <source>
        <dbReference type="SAM" id="MobiDB-lite"/>
    </source>
</evidence>
<gene>
    <name evidence="3" type="ORF">M0812_15902</name>
</gene>